<feature type="transmembrane region" description="Helical" evidence="1">
    <location>
        <begin position="431"/>
        <end position="451"/>
    </location>
</feature>
<comment type="caution">
    <text evidence="2">The sequence shown here is derived from an EMBL/GenBank/DDBJ whole genome shotgun (WGS) entry which is preliminary data.</text>
</comment>
<dbReference type="RefSeq" id="WP_119909125.1">
    <property type="nucleotide sequence ID" value="NZ_QZCH01000001.1"/>
</dbReference>
<name>A0A418YKV0_9GAMM</name>
<feature type="transmembrane region" description="Helical" evidence="1">
    <location>
        <begin position="527"/>
        <end position="545"/>
    </location>
</feature>
<dbReference type="Gene3D" id="3.30.70.1440">
    <property type="entry name" value="Multidrug efflux transporter AcrB pore domain"/>
    <property type="match status" value="1"/>
</dbReference>
<feature type="transmembrane region" description="Helical" evidence="1">
    <location>
        <begin position="964"/>
        <end position="982"/>
    </location>
</feature>
<keyword evidence="1" id="KW-0812">Transmembrane</keyword>
<dbReference type="InterPro" id="IPR027463">
    <property type="entry name" value="AcrB_DN_DC_subdom"/>
</dbReference>
<dbReference type="PANTHER" id="PTHR32063:SF18">
    <property type="entry name" value="CATION EFFLUX SYSTEM PROTEIN"/>
    <property type="match status" value="1"/>
</dbReference>
<dbReference type="GO" id="GO:0005886">
    <property type="term" value="C:plasma membrane"/>
    <property type="evidence" value="ECO:0007669"/>
    <property type="project" value="TreeGrafter"/>
</dbReference>
<keyword evidence="3" id="KW-1185">Reference proteome</keyword>
<dbReference type="SUPFAM" id="SSF82693">
    <property type="entry name" value="Multidrug efflux transporter AcrB pore domain, PN1, PN2, PC1 and PC2 subdomains"/>
    <property type="match status" value="3"/>
</dbReference>
<dbReference type="GO" id="GO:0042910">
    <property type="term" value="F:xenobiotic transmembrane transporter activity"/>
    <property type="evidence" value="ECO:0007669"/>
    <property type="project" value="TreeGrafter"/>
</dbReference>
<keyword evidence="1" id="KW-0472">Membrane</keyword>
<organism evidence="2 3">
    <name type="scientific">Motilimonas pumila</name>
    <dbReference type="NCBI Taxonomy" id="2303987"/>
    <lineage>
        <taxon>Bacteria</taxon>
        <taxon>Pseudomonadati</taxon>
        <taxon>Pseudomonadota</taxon>
        <taxon>Gammaproteobacteria</taxon>
        <taxon>Alteromonadales</taxon>
        <taxon>Alteromonadales genera incertae sedis</taxon>
        <taxon>Motilimonas</taxon>
    </lineage>
</organism>
<dbReference type="SUPFAM" id="SSF82714">
    <property type="entry name" value="Multidrug efflux transporter AcrB TolC docking domain, DN and DC subdomains"/>
    <property type="match status" value="2"/>
</dbReference>
<gene>
    <name evidence="2" type="ORF">D1Z90_02415</name>
</gene>
<feature type="transmembrane region" description="Helical" evidence="1">
    <location>
        <begin position="463"/>
        <end position="491"/>
    </location>
</feature>
<reference evidence="2 3" key="2">
    <citation type="submission" date="2019-01" db="EMBL/GenBank/DDBJ databases">
        <title>Motilimonas pumilus sp. nov., isolated from the gut of sea cucumber (Apostichopus japonicus).</title>
        <authorList>
            <person name="Wang F.-Q."/>
            <person name="Ren L.-H."/>
            <person name="Lin Y.-W."/>
            <person name="Sun G.-H."/>
            <person name="Du Z.-J."/>
            <person name="Zhao J.-X."/>
            <person name="Liu X.-J."/>
            <person name="Liu L.-J."/>
        </authorList>
    </citation>
    <scope>NUCLEOTIDE SEQUENCE [LARGE SCALE GENOMIC DNA]</scope>
    <source>
        <strain evidence="2 3">PLHSC7-2</strain>
    </source>
</reference>
<feature type="transmembrane region" description="Helical" evidence="1">
    <location>
        <begin position="859"/>
        <end position="878"/>
    </location>
</feature>
<evidence type="ECO:0000256" key="1">
    <source>
        <dbReference type="SAM" id="Phobius"/>
    </source>
</evidence>
<keyword evidence="1" id="KW-1133">Transmembrane helix</keyword>
<accession>A0A418YKV0</accession>
<dbReference type="InterPro" id="IPR001036">
    <property type="entry name" value="Acrflvin-R"/>
</dbReference>
<dbReference type="Gene3D" id="3.30.2090.10">
    <property type="entry name" value="Multidrug efflux transporter AcrB TolC docking domain, DN and DC subdomains"/>
    <property type="match status" value="2"/>
</dbReference>
<dbReference type="Gene3D" id="1.20.1640.10">
    <property type="entry name" value="Multidrug efflux transporter AcrB transmembrane domain"/>
    <property type="match status" value="2"/>
</dbReference>
<dbReference type="EMBL" id="QZCH01000001">
    <property type="protein sequence ID" value="RJG51601.1"/>
    <property type="molecule type" value="Genomic_DNA"/>
</dbReference>
<reference evidence="2 3" key="1">
    <citation type="submission" date="2018-09" db="EMBL/GenBank/DDBJ databases">
        <authorList>
            <person name="Wang F."/>
        </authorList>
    </citation>
    <scope>NUCLEOTIDE SEQUENCE [LARGE SCALE GENOMIC DNA]</scope>
    <source>
        <strain evidence="2 3">PLHSC7-2</strain>
    </source>
</reference>
<proteinExistence type="predicted"/>
<dbReference type="Pfam" id="PF00873">
    <property type="entry name" value="ACR_tran"/>
    <property type="match status" value="1"/>
</dbReference>
<protein>
    <submittedName>
        <fullName evidence="2">Efflux RND transporter permease subunit</fullName>
    </submittedName>
</protein>
<feature type="transmembrane region" description="Helical" evidence="1">
    <location>
        <begin position="335"/>
        <end position="354"/>
    </location>
</feature>
<dbReference type="Gene3D" id="3.30.70.1430">
    <property type="entry name" value="Multidrug efflux transporter AcrB pore domain"/>
    <property type="match status" value="2"/>
</dbReference>
<dbReference type="OrthoDB" id="9757940at2"/>
<dbReference type="SUPFAM" id="SSF82866">
    <property type="entry name" value="Multidrug efflux transporter AcrB transmembrane domain"/>
    <property type="match status" value="2"/>
</dbReference>
<feature type="transmembrane region" description="Helical" evidence="1">
    <location>
        <begin position="910"/>
        <end position="933"/>
    </location>
</feature>
<dbReference type="Proteomes" id="UP000283255">
    <property type="component" value="Unassembled WGS sequence"/>
</dbReference>
<dbReference type="Gene3D" id="3.30.70.1320">
    <property type="entry name" value="Multidrug efflux transporter AcrB pore domain like"/>
    <property type="match status" value="1"/>
</dbReference>
<evidence type="ECO:0000313" key="3">
    <source>
        <dbReference type="Proteomes" id="UP000283255"/>
    </source>
</evidence>
<dbReference type="PRINTS" id="PR00702">
    <property type="entry name" value="ACRIFLAVINRP"/>
</dbReference>
<feature type="transmembrane region" description="Helical" evidence="1">
    <location>
        <begin position="988"/>
        <end position="1011"/>
    </location>
</feature>
<evidence type="ECO:0000313" key="2">
    <source>
        <dbReference type="EMBL" id="RJG51601.1"/>
    </source>
</evidence>
<dbReference type="PANTHER" id="PTHR32063">
    <property type="match status" value="1"/>
</dbReference>
<feature type="transmembrane region" description="Helical" evidence="1">
    <location>
        <begin position="885"/>
        <end position="904"/>
    </location>
</feature>
<sequence length="1029" mass="112320">MINAFVTNSRLLILMLAVIIVSGLGALHTLPRTEDPRITNRFASILTAFPGASAERVEALISEKIETKIRKLPEIKLLTSTSRPGMSVIQVELKDDVMDGTPVWSRIRDLLGDIAPELPQGSASPVLDDDRGYAFSRIIALTWQGAGEPDQAILARYAKELLNRFRLIPGTDFVEVQGAPEEEILVEVDINTASALGLTPAQVSQLIAGADAKVAAGEINNSFNRMQLEITGELNSVERIRDIPIVSDSNGFVYRVGDLAQVKRQIKQPQSDLAIINGEQGITVSARMLHDIRIDQWSAKVDQDLAEFKRILPANIQVSDIFDQNGYTHTRLTDLMDNVLLGFAIISVVLLITLGWRSALIVALSLPITVLFTLSCMNYFGLPIHQMSVTGLVVALGIMVDNAIVMTDSIGQKRHQGMSPIYAIQRSIKHLWLPLLGSTLTTILAFMPIILMPGPAGEFVGGIALSVIFSLIGSYFISHTLLASVAGRFLLQRENNHRWYQNGVAFPALGRAFRATLKLSLRFPKSSVILVFALPAFGFFSAGKLTEQFFPPSDRDMFHIEVFLAPQTSIERTRAVTAEIDQVLAQEATINSINWFIGNNAPTFYYNLMLRQQGAQNYAQAMITSTDFEEANRLIPVLQERLDREFPEAQIIVRQLEQGPPFNAPIEVRLYGPNLDKLKVYGDEVRRVMYQTQDMLHTRSTLLAGTPKVWLNVNEEASRVMGLGLTELASQLETSTQGRVNGSVLEATESIPVRIRIADDQRQQLSDLASLNFTSQQAGFIPVTALSEVELKPSRGAIPRRDGSRVNVIEGYITQGVLPAKVLTDLKQRLADENIELPAGYRLEFGGEAAKRDDAVGNLLASIGLVMTLLVTVIVLSFNSFRLSLLIMLTAVQAAGLGLLSVYLGGYPFGFTVIIGLLGLIGLAINAAIVILAELKSTPAACAGDKEAALECVLSCTRHITSTTITTVGGFIPLILAGGGFWPPFAVAIAGGTVMTTLVSFYFVPAGFMLLKGRKHTPLFMKQAATVSE</sequence>
<dbReference type="AlphaFoldDB" id="A0A418YKV0"/>
<feature type="transmembrane region" description="Helical" evidence="1">
    <location>
        <begin position="361"/>
        <end position="381"/>
    </location>
</feature>